<dbReference type="Gramene" id="TraesRN5B0101325700.1">
    <property type="protein sequence ID" value="TraesRN5B0101325700.1"/>
    <property type="gene ID" value="TraesRN5B0101325700"/>
</dbReference>
<dbReference type="OrthoDB" id="1918565at2759"/>
<dbReference type="STRING" id="4565.A0A3B6LYY2"/>
<dbReference type="SUPFAM" id="SSF81383">
    <property type="entry name" value="F-box domain"/>
    <property type="match status" value="1"/>
</dbReference>
<dbReference type="Pfam" id="PF14299">
    <property type="entry name" value="PP2"/>
    <property type="match status" value="1"/>
</dbReference>
<evidence type="ECO:0008006" key="4">
    <source>
        <dbReference type="Google" id="ProtNLM"/>
    </source>
</evidence>
<sequence>MESTMKRERKENEEQETGGIQRIPEECLAKAVGLTSPADACRAAAVSAAFRSAADSDAMWEQFLPPDCDAVLERAVHLVDSTSKKDLFMELSDDHVLLDDGKRSFGLHRSTGAKCYMMSASELAIAWVKIDLYWRERLDPDSRFPMVAELMSVCWFSIFGVINSRELSPSTHYAAYLVFKLAHDASGLSSRSQISYVEVGGQVVGSARTASFHPCNRASCSGAAIEEASSSTMNNNCVVNQPHEHKEEEDEEGGIVRYPRERVDGWLELEMGDFHTGTGHDAVVDVRMELHEFEELQWKKGLILEGIEIRPKN</sequence>
<feature type="region of interest" description="Disordered" evidence="1">
    <location>
        <begin position="1"/>
        <end position="22"/>
    </location>
</feature>
<dbReference type="PANTHER" id="PTHR32278">
    <property type="entry name" value="F-BOX DOMAIN-CONTAINING PROTEIN"/>
    <property type="match status" value="1"/>
</dbReference>
<organism evidence="2">
    <name type="scientific">Triticum aestivum</name>
    <name type="common">Wheat</name>
    <dbReference type="NCBI Taxonomy" id="4565"/>
    <lineage>
        <taxon>Eukaryota</taxon>
        <taxon>Viridiplantae</taxon>
        <taxon>Streptophyta</taxon>
        <taxon>Embryophyta</taxon>
        <taxon>Tracheophyta</taxon>
        <taxon>Spermatophyta</taxon>
        <taxon>Magnoliopsida</taxon>
        <taxon>Liliopsida</taxon>
        <taxon>Poales</taxon>
        <taxon>Poaceae</taxon>
        <taxon>BOP clade</taxon>
        <taxon>Pooideae</taxon>
        <taxon>Triticodae</taxon>
        <taxon>Triticeae</taxon>
        <taxon>Triticinae</taxon>
        <taxon>Triticum</taxon>
    </lineage>
</organism>
<dbReference type="InterPro" id="IPR036047">
    <property type="entry name" value="F-box-like_dom_sf"/>
</dbReference>
<dbReference type="Gramene" id="TraesCLE_scaffold_026926_01G000100.1">
    <property type="protein sequence ID" value="TraesCLE_scaffold_026926_01G000100.1"/>
    <property type="gene ID" value="TraesCLE_scaffold_026926_01G000100"/>
</dbReference>
<dbReference type="Proteomes" id="UP000019116">
    <property type="component" value="Chromosome 5B"/>
</dbReference>
<dbReference type="Gramene" id="TraesPARA_EIv1.0_2662520.1">
    <property type="protein sequence ID" value="TraesPARA_EIv1.0_2662520.1.CDS"/>
    <property type="gene ID" value="TraesPARA_EIv1.0_2662520"/>
</dbReference>
<dbReference type="OMA" id="ARYWRWI"/>
<protein>
    <recommendedName>
        <fullName evidence="4">F-box domain-containing protein</fullName>
    </recommendedName>
</protein>
<dbReference type="Gramene" id="TraesCAD_scaffold_028269_01G000100.1">
    <property type="protein sequence ID" value="TraesCAD_scaffold_028269_01G000100.1"/>
    <property type="gene ID" value="TraesCAD_scaffold_028269_01G000100"/>
</dbReference>
<proteinExistence type="predicted"/>
<dbReference type="InterPro" id="IPR025886">
    <property type="entry name" value="PP2-like"/>
</dbReference>
<dbReference type="AlphaFoldDB" id="A0A3B6LYY2"/>
<dbReference type="EnsemblPlants" id="TraesCS5B02G560100.1">
    <property type="protein sequence ID" value="TraesCS5B02G560100.1"/>
    <property type="gene ID" value="TraesCS5B02G560100"/>
</dbReference>
<dbReference type="Gramene" id="TraesKAR5B01G0469690.1">
    <property type="protein sequence ID" value="cds.TraesKAR5B01G0469690.1"/>
    <property type="gene ID" value="TraesKAR5B01G0469690"/>
</dbReference>
<feature type="compositionally biased region" description="Basic and acidic residues" evidence="1">
    <location>
        <begin position="1"/>
        <end position="12"/>
    </location>
</feature>
<dbReference type="PANTHER" id="PTHR32278:SF78">
    <property type="entry name" value="F-BOX DOMAIN-CONTAINING PROTEIN"/>
    <property type="match status" value="1"/>
</dbReference>
<dbReference type="Gramene" id="TraesARI7B03G04342410.1">
    <property type="protein sequence ID" value="TraesARI7B03G04342410.1"/>
    <property type="gene ID" value="TraesARI7B03G04342410"/>
</dbReference>
<dbReference type="Gramene" id="TraesWEE_scaffold_022638_01G000100.1">
    <property type="protein sequence ID" value="TraesWEE_scaffold_022638_01G000100.1"/>
    <property type="gene ID" value="TraesWEE_scaffold_022638_01G000100"/>
</dbReference>
<dbReference type="Gramene" id="TraesROB_scaffold_130076_01G000100.1">
    <property type="protein sequence ID" value="TraesROB_scaffold_130076_01G000100.1"/>
    <property type="gene ID" value="TraesROB_scaffold_130076_01G000100"/>
</dbReference>
<evidence type="ECO:0000313" key="3">
    <source>
        <dbReference type="Proteomes" id="UP000019116"/>
    </source>
</evidence>
<reference evidence="2" key="2">
    <citation type="submission" date="2018-10" db="UniProtKB">
        <authorList>
            <consortium name="EnsemblPlants"/>
        </authorList>
    </citation>
    <scope>IDENTIFICATION</scope>
</reference>
<dbReference type="Gramene" id="TraesCS5B03G1356100.1">
    <property type="protein sequence ID" value="TraesCS5B03G1356100.1.CDS"/>
    <property type="gene ID" value="TraesCS5B03G1356100"/>
</dbReference>
<dbReference type="SMR" id="A0A3B6LYY2"/>
<dbReference type="Gramene" id="TraesCS5B02G560100.1">
    <property type="protein sequence ID" value="TraesCS5B02G560100.1"/>
    <property type="gene ID" value="TraesCS5B02G560100"/>
</dbReference>
<evidence type="ECO:0000256" key="1">
    <source>
        <dbReference type="SAM" id="MobiDB-lite"/>
    </source>
</evidence>
<reference evidence="2" key="1">
    <citation type="submission" date="2018-08" db="EMBL/GenBank/DDBJ databases">
        <authorList>
            <person name="Rossello M."/>
        </authorList>
    </citation>
    <scope>NUCLEOTIDE SEQUENCE [LARGE SCALE GENOMIC DNA]</scope>
    <source>
        <strain evidence="2">cv. Chinese Spring</strain>
    </source>
</reference>
<name>A0A3B6LYY2_WHEAT</name>
<keyword evidence="3" id="KW-1185">Reference proteome</keyword>
<evidence type="ECO:0000313" key="2">
    <source>
        <dbReference type="EnsemblPlants" id="TraesCS5B02G560100.1"/>
    </source>
</evidence>
<accession>A0A3B6LYY2</accession>